<dbReference type="AlphaFoldDB" id="A0A9P3ZJ20"/>
<dbReference type="InterPro" id="IPR033410">
    <property type="entry name" value="DUF5119"/>
</dbReference>
<dbReference type="EMBL" id="VVUY01000007">
    <property type="protein sequence ID" value="KAA2560426.1"/>
    <property type="molecule type" value="Genomic_DNA"/>
</dbReference>
<comment type="caution">
    <text evidence="1">The sequence shown here is derived from an EMBL/GenBank/DDBJ whole genome shotgun (WGS) entry which is preliminary data.</text>
</comment>
<reference evidence="1 2" key="1">
    <citation type="journal article" date="2019" name="Nat. Med.">
        <title>A library of human gut bacterial isolates paired with longitudinal multiomics data enables mechanistic microbiome research.</title>
        <authorList>
            <person name="Poyet M."/>
            <person name="Groussin M."/>
            <person name="Gibbons S.M."/>
            <person name="Avila-Pacheco J."/>
            <person name="Jiang X."/>
            <person name="Kearney S.M."/>
            <person name="Perrotta A.R."/>
            <person name="Berdy B."/>
            <person name="Zhao S."/>
            <person name="Lieberman T.D."/>
            <person name="Swanson P.K."/>
            <person name="Smith M."/>
            <person name="Roesemann S."/>
            <person name="Alexander J.E."/>
            <person name="Rich S.A."/>
            <person name="Livny J."/>
            <person name="Vlamakis H."/>
            <person name="Clish C."/>
            <person name="Bullock K."/>
            <person name="Deik A."/>
            <person name="Scott J."/>
            <person name="Pierce K.A."/>
            <person name="Xavier R.J."/>
            <person name="Alm E.J."/>
        </authorList>
    </citation>
    <scope>NUCLEOTIDE SEQUENCE [LARGE SCALE GENOMIC DNA]</scope>
    <source>
        <strain evidence="1 2">BIOML-A204</strain>
    </source>
</reference>
<sequence length="329" mass="36248">MKNILIISALAGVLALSSCRRDDLYYATVDRATVRIEADWTPARLTPNGVSAFVFDRNGAAFDVVRSNDSRKADLSLPEGSYSVVVLNNTLDEYRNIESAGTDRLETFALMGRAVSPNFTSLGGGTRAESFIGEPDTVAGSVVRNIEVTRKMIEYFRTKPHGMEPAPAAVYQTAPTRIISVADIRVHVKGLKYAAGAPRTHLKNLSGGYYLDSDKPHSLQVCHEFVLNNRCFDAEDPRNGTITRQLATFGLHEETGVRYLMEMEFVLLNGEKHPVSLDVTDAIRVTQGATHKIIHIEVEIELPEVIGNGDGAFDPDLEEWEDIDVDIPI</sequence>
<dbReference type="PROSITE" id="PS51257">
    <property type="entry name" value="PROKAR_LIPOPROTEIN"/>
    <property type="match status" value="1"/>
</dbReference>
<accession>A0A9P3ZJ20</accession>
<organism evidence="1 2">
    <name type="scientific">Alistipes onderdonkii</name>
    <dbReference type="NCBI Taxonomy" id="328813"/>
    <lineage>
        <taxon>Bacteria</taxon>
        <taxon>Pseudomonadati</taxon>
        <taxon>Bacteroidota</taxon>
        <taxon>Bacteroidia</taxon>
        <taxon>Bacteroidales</taxon>
        <taxon>Rikenellaceae</taxon>
        <taxon>Alistipes</taxon>
    </lineage>
</organism>
<dbReference type="Pfam" id="PF17145">
    <property type="entry name" value="DUF5119"/>
    <property type="match status" value="1"/>
</dbReference>
<proteinExistence type="predicted"/>
<evidence type="ECO:0000313" key="1">
    <source>
        <dbReference type="EMBL" id="KAA2560426.1"/>
    </source>
</evidence>
<dbReference type="RefSeq" id="WP_055204743.1">
    <property type="nucleotide sequence ID" value="NZ_DAWDXQ010000006.1"/>
</dbReference>
<name>A0A9P3ZJ20_9BACT</name>
<evidence type="ECO:0000313" key="2">
    <source>
        <dbReference type="Proteomes" id="UP000323119"/>
    </source>
</evidence>
<dbReference type="Proteomes" id="UP000323119">
    <property type="component" value="Unassembled WGS sequence"/>
</dbReference>
<gene>
    <name evidence="1" type="ORF">F2S36_09920</name>
</gene>
<protein>
    <submittedName>
        <fullName evidence="1">DUF5119 domain-containing protein</fullName>
    </submittedName>
</protein>